<proteinExistence type="predicted"/>
<dbReference type="EMBL" id="REGN01003096">
    <property type="protein sequence ID" value="RNA24574.1"/>
    <property type="molecule type" value="Genomic_DNA"/>
</dbReference>
<evidence type="ECO:0000313" key="2">
    <source>
        <dbReference type="Proteomes" id="UP000276133"/>
    </source>
</evidence>
<gene>
    <name evidence="1" type="ORF">BpHYR1_010717</name>
</gene>
<accession>A0A3M7RM46</accession>
<dbReference type="Proteomes" id="UP000276133">
    <property type="component" value="Unassembled WGS sequence"/>
</dbReference>
<evidence type="ECO:0000313" key="1">
    <source>
        <dbReference type="EMBL" id="RNA24574.1"/>
    </source>
</evidence>
<name>A0A3M7RM46_BRAPC</name>
<sequence length="105" mass="12130">MEYVKELYLEAENLELPMVLKDLNAHQISGFQLIVSGYRTFALTLSVKARFGMVLVPYRTKSRFGVCSSSSRQRFTKLSLTNQQKILQLDLFVAEKKRGRKNQKV</sequence>
<protein>
    <submittedName>
        <fullName evidence="1">Uncharacterized protein</fullName>
    </submittedName>
</protein>
<comment type="caution">
    <text evidence="1">The sequence shown here is derived from an EMBL/GenBank/DDBJ whole genome shotgun (WGS) entry which is preliminary data.</text>
</comment>
<dbReference type="AlphaFoldDB" id="A0A3M7RM46"/>
<keyword evidence="2" id="KW-1185">Reference proteome</keyword>
<reference evidence="1 2" key="1">
    <citation type="journal article" date="2018" name="Sci. Rep.">
        <title>Genomic signatures of local adaptation to the degree of environmental predictability in rotifers.</title>
        <authorList>
            <person name="Franch-Gras L."/>
            <person name="Hahn C."/>
            <person name="Garcia-Roger E.M."/>
            <person name="Carmona M.J."/>
            <person name="Serra M."/>
            <person name="Gomez A."/>
        </authorList>
    </citation>
    <scope>NUCLEOTIDE SEQUENCE [LARGE SCALE GENOMIC DNA]</scope>
    <source>
        <strain evidence="1">HYR1</strain>
    </source>
</reference>
<organism evidence="1 2">
    <name type="scientific">Brachionus plicatilis</name>
    <name type="common">Marine rotifer</name>
    <name type="synonym">Brachionus muelleri</name>
    <dbReference type="NCBI Taxonomy" id="10195"/>
    <lineage>
        <taxon>Eukaryota</taxon>
        <taxon>Metazoa</taxon>
        <taxon>Spiralia</taxon>
        <taxon>Gnathifera</taxon>
        <taxon>Rotifera</taxon>
        <taxon>Eurotatoria</taxon>
        <taxon>Monogononta</taxon>
        <taxon>Pseudotrocha</taxon>
        <taxon>Ploima</taxon>
        <taxon>Brachionidae</taxon>
        <taxon>Brachionus</taxon>
    </lineage>
</organism>